<reference evidence="2" key="1">
    <citation type="submission" date="2021-06" db="EMBL/GenBank/DDBJ databases">
        <title>Elioraea tepida, sp. nov., a moderately thermophilic aerobic anoxygenic phototrophic bacterium isolated from an alkaline siliceous hot spring mat community in Yellowstone National Park, WY, USA.</title>
        <authorList>
            <person name="Saini M.K."/>
            <person name="Yoshida S."/>
            <person name="Sebastian A."/>
            <person name="Hirose S."/>
            <person name="Hara E."/>
            <person name="Tamaki H."/>
            <person name="Soulier N.T."/>
            <person name="Albert I."/>
            <person name="Hanada S."/>
            <person name="Bryant D.A."/>
            <person name="Tank M."/>
        </authorList>
    </citation>
    <scope>NUCLEOTIDE SEQUENCE</scope>
    <source>
        <strain evidence="2">MS-P2</strain>
    </source>
</reference>
<dbReference type="PANTHER" id="PTHR37482:SF1">
    <property type="entry name" value="OUTER MEMBRANE PROTEIN ASSEMBLY FACTOR BAME"/>
    <property type="match status" value="1"/>
</dbReference>
<protein>
    <submittedName>
        <fullName evidence="2">Outer membrane protein assembly factor BamE</fullName>
    </submittedName>
</protein>
<dbReference type="InterPro" id="IPR007450">
    <property type="entry name" value="BamE_dom"/>
</dbReference>
<evidence type="ECO:0000313" key="3">
    <source>
        <dbReference type="Proteomes" id="UP000694001"/>
    </source>
</evidence>
<dbReference type="RefSeq" id="WP_218286132.1">
    <property type="nucleotide sequence ID" value="NZ_CP076448.1"/>
</dbReference>
<keyword evidence="3" id="KW-1185">Reference proteome</keyword>
<sequence length="164" mass="17055">MPTRRLPLIALATSLLAAGLLPGCGIIDATREPRGHKVDGELLAQLAPGVQTRADVLALLGSPSATAVFGEETWFYISGVTENRVGRMDALIEQEVVAVHFDRTGTLARVEVIDKSQAKEIAPVARVTPTPGTERSFVGLILGNIGRFAPGGAGRTPGPGPGVP</sequence>
<dbReference type="GO" id="GO:1990063">
    <property type="term" value="C:Bam protein complex"/>
    <property type="evidence" value="ECO:0007669"/>
    <property type="project" value="TreeGrafter"/>
</dbReference>
<dbReference type="GO" id="GO:0030674">
    <property type="term" value="F:protein-macromolecule adaptor activity"/>
    <property type="evidence" value="ECO:0007669"/>
    <property type="project" value="TreeGrafter"/>
</dbReference>
<dbReference type="InterPro" id="IPR026592">
    <property type="entry name" value="BamE"/>
</dbReference>
<dbReference type="AlphaFoldDB" id="A0A975YJW7"/>
<name>A0A975YJW7_9PROT</name>
<dbReference type="KEGG" id="elio:KO353_02150"/>
<evidence type="ECO:0000259" key="1">
    <source>
        <dbReference type="Pfam" id="PF04355"/>
    </source>
</evidence>
<proteinExistence type="predicted"/>
<dbReference type="Proteomes" id="UP000694001">
    <property type="component" value="Chromosome"/>
</dbReference>
<dbReference type="PANTHER" id="PTHR37482">
    <property type="entry name" value="OUTER MEMBRANE PROTEIN ASSEMBLY FACTOR BAME"/>
    <property type="match status" value="1"/>
</dbReference>
<dbReference type="EMBL" id="CP076448">
    <property type="protein sequence ID" value="QXM25076.1"/>
    <property type="molecule type" value="Genomic_DNA"/>
</dbReference>
<organism evidence="2 3">
    <name type="scientific">Elioraea tepida</name>
    <dbReference type="NCBI Taxonomy" id="2843330"/>
    <lineage>
        <taxon>Bacteria</taxon>
        <taxon>Pseudomonadati</taxon>
        <taxon>Pseudomonadota</taxon>
        <taxon>Alphaproteobacteria</taxon>
        <taxon>Acetobacterales</taxon>
        <taxon>Elioraeaceae</taxon>
        <taxon>Elioraea</taxon>
    </lineage>
</organism>
<dbReference type="GO" id="GO:0051205">
    <property type="term" value="P:protein insertion into membrane"/>
    <property type="evidence" value="ECO:0007669"/>
    <property type="project" value="TreeGrafter"/>
</dbReference>
<accession>A0A975YJW7</accession>
<gene>
    <name evidence="2" type="primary">bamE</name>
    <name evidence="2" type="ORF">KO353_02150</name>
</gene>
<dbReference type="Pfam" id="PF04355">
    <property type="entry name" value="BamE"/>
    <property type="match status" value="1"/>
</dbReference>
<feature type="domain" description="Outer membrane protein assembly factor BamE" evidence="1">
    <location>
        <begin position="37"/>
        <end position="108"/>
    </location>
</feature>
<evidence type="ECO:0000313" key="2">
    <source>
        <dbReference type="EMBL" id="QXM25076.1"/>
    </source>
</evidence>
<dbReference type="GO" id="GO:0043165">
    <property type="term" value="P:Gram-negative-bacterium-type cell outer membrane assembly"/>
    <property type="evidence" value="ECO:0007669"/>
    <property type="project" value="TreeGrafter"/>
</dbReference>